<sequence>MMWGTSLQSSATRLQDVCIVRQHCLTHVSLTVWKSRESCFVAWHSQAAGNRAHNRLGSAVYPLPEMPPHYYTPRAVPEPASVDAAAAEPPLAKRAKQ</sequence>
<accession>A0A6A0A700</accession>
<name>A0A6A0A700_HAELA</name>
<protein>
    <submittedName>
        <fullName evidence="1">Uncharacterized protein</fullName>
    </submittedName>
</protein>
<dbReference type="EMBL" id="BLLF01003814">
    <property type="protein sequence ID" value="GFH28278.1"/>
    <property type="molecule type" value="Genomic_DNA"/>
</dbReference>
<evidence type="ECO:0000313" key="2">
    <source>
        <dbReference type="Proteomes" id="UP000485058"/>
    </source>
</evidence>
<dbReference type="Proteomes" id="UP000485058">
    <property type="component" value="Unassembled WGS sequence"/>
</dbReference>
<keyword evidence="2" id="KW-1185">Reference proteome</keyword>
<evidence type="ECO:0000313" key="1">
    <source>
        <dbReference type="EMBL" id="GFH28278.1"/>
    </source>
</evidence>
<gene>
    <name evidence="1" type="ORF">HaLaN_26748</name>
</gene>
<dbReference type="AlphaFoldDB" id="A0A6A0A700"/>
<proteinExistence type="predicted"/>
<organism evidence="1 2">
    <name type="scientific">Haematococcus lacustris</name>
    <name type="common">Green alga</name>
    <name type="synonym">Haematococcus pluvialis</name>
    <dbReference type="NCBI Taxonomy" id="44745"/>
    <lineage>
        <taxon>Eukaryota</taxon>
        <taxon>Viridiplantae</taxon>
        <taxon>Chlorophyta</taxon>
        <taxon>core chlorophytes</taxon>
        <taxon>Chlorophyceae</taxon>
        <taxon>CS clade</taxon>
        <taxon>Chlamydomonadales</taxon>
        <taxon>Haematococcaceae</taxon>
        <taxon>Haematococcus</taxon>
    </lineage>
</organism>
<reference evidence="1 2" key="1">
    <citation type="submission" date="2020-02" db="EMBL/GenBank/DDBJ databases">
        <title>Draft genome sequence of Haematococcus lacustris strain NIES-144.</title>
        <authorList>
            <person name="Morimoto D."/>
            <person name="Nakagawa S."/>
            <person name="Yoshida T."/>
            <person name="Sawayama S."/>
        </authorList>
    </citation>
    <scope>NUCLEOTIDE SEQUENCE [LARGE SCALE GENOMIC DNA]</scope>
    <source>
        <strain evidence="1 2">NIES-144</strain>
    </source>
</reference>
<comment type="caution">
    <text evidence="1">The sequence shown here is derived from an EMBL/GenBank/DDBJ whole genome shotgun (WGS) entry which is preliminary data.</text>
</comment>